<keyword evidence="5" id="KW-1185">Reference proteome</keyword>
<feature type="transmembrane region" description="Helical" evidence="3">
    <location>
        <begin position="76"/>
        <end position="99"/>
    </location>
</feature>
<dbReference type="STRING" id="450378.GCA_001661675_01390"/>
<evidence type="ECO:0000313" key="4">
    <source>
        <dbReference type="EMBL" id="ARU15974.1"/>
    </source>
</evidence>
<feature type="transmembrane region" description="Helical" evidence="3">
    <location>
        <begin position="184"/>
        <end position="211"/>
    </location>
</feature>
<keyword evidence="4" id="KW-0966">Cell projection</keyword>
<dbReference type="Gene3D" id="3.40.1690.10">
    <property type="entry name" value="secretion proteins EscU"/>
    <property type="match status" value="1"/>
</dbReference>
<name>A0A1Z1FB46_9SPHN</name>
<evidence type="ECO:0000256" key="3">
    <source>
        <dbReference type="SAM" id="Phobius"/>
    </source>
</evidence>
<keyword evidence="3" id="KW-0472">Membrane</keyword>
<dbReference type="Pfam" id="PF01312">
    <property type="entry name" value="Bac_export_2"/>
    <property type="match status" value="1"/>
</dbReference>
<keyword evidence="4" id="KW-0282">Flagellum</keyword>
<dbReference type="AlphaFoldDB" id="A0A1Z1FB46"/>
<dbReference type="KEGG" id="cman:A9D14_06950"/>
<dbReference type="GO" id="GO:0005886">
    <property type="term" value="C:plasma membrane"/>
    <property type="evidence" value="ECO:0007669"/>
    <property type="project" value="TreeGrafter"/>
</dbReference>
<evidence type="ECO:0000256" key="2">
    <source>
        <dbReference type="SAM" id="MobiDB-lite"/>
    </source>
</evidence>
<feature type="transmembrane region" description="Helical" evidence="3">
    <location>
        <begin position="143"/>
        <end position="164"/>
    </location>
</feature>
<protein>
    <submittedName>
        <fullName evidence="4">Flagellar biosynthesis protein</fullName>
    </submittedName>
</protein>
<sequence>MSGEQTAGEKTFAPTDKRKREAAQNGDVLRSKELATAAAMLVAGAWLMWAGGWMLDSLSTALRKGLSWNRAELQQFDPGGAMMALLIALLPPVCVLGLVVMASSIVSQLGFGTGVWVGKNLSFKGSRLNPISGLKRMFGPNGLIEMAKGLAKVALLMAIAWAWGQSHYRGFASLGRGELMQQLGFAWDALIALVFSLGAGLLVIALVDVPVQMFRRNKRLMMSLQEIRDESKESDGSPEQKAAMRDRQRKLAAGALAPAMREAQFVIANPTHFSVALCYDPAKAHAPLLLAKGRDEKALAMRDLAAEHGIPVLEYPLLARAVYFTTQERQVIRHELYAAVASLLAFVFSLKRGETPRAPQIELPVSLHFDAEGRPSARHP</sequence>
<dbReference type="GO" id="GO:0009306">
    <property type="term" value="P:protein secretion"/>
    <property type="evidence" value="ECO:0007669"/>
    <property type="project" value="InterPro"/>
</dbReference>
<dbReference type="InterPro" id="IPR006135">
    <property type="entry name" value="T3SS_substrate_exporter"/>
</dbReference>
<gene>
    <name evidence="4" type="ORF">A9D14_06950</name>
</gene>
<comment type="similarity">
    <text evidence="1">Belongs to the type III secretion exporter family.</text>
</comment>
<dbReference type="PANTHER" id="PTHR30531:SF12">
    <property type="entry name" value="FLAGELLAR BIOSYNTHETIC PROTEIN FLHB"/>
    <property type="match status" value="1"/>
</dbReference>
<evidence type="ECO:0000256" key="1">
    <source>
        <dbReference type="ARBA" id="ARBA00010690"/>
    </source>
</evidence>
<feature type="transmembrane region" description="Helical" evidence="3">
    <location>
        <begin position="34"/>
        <end position="55"/>
    </location>
</feature>
<dbReference type="EMBL" id="CP019602">
    <property type="protein sequence ID" value="ARU15974.1"/>
    <property type="molecule type" value="Genomic_DNA"/>
</dbReference>
<dbReference type="RefSeq" id="WP_066844451.1">
    <property type="nucleotide sequence ID" value="NZ_CP019602.1"/>
</dbReference>
<dbReference type="SUPFAM" id="SSF160544">
    <property type="entry name" value="EscU C-terminal domain-like"/>
    <property type="match status" value="1"/>
</dbReference>
<accession>A0A1Z1FB46</accession>
<organism evidence="4 5">
    <name type="scientific">Croceicoccus marinus</name>
    <dbReference type="NCBI Taxonomy" id="450378"/>
    <lineage>
        <taxon>Bacteria</taxon>
        <taxon>Pseudomonadati</taxon>
        <taxon>Pseudomonadota</taxon>
        <taxon>Alphaproteobacteria</taxon>
        <taxon>Sphingomonadales</taxon>
        <taxon>Erythrobacteraceae</taxon>
        <taxon>Croceicoccus</taxon>
    </lineage>
</organism>
<feature type="region of interest" description="Disordered" evidence="2">
    <location>
        <begin position="1"/>
        <end position="25"/>
    </location>
</feature>
<keyword evidence="4" id="KW-0969">Cilium</keyword>
<dbReference type="OrthoDB" id="9807950at2"/>
<dbReference type="PRINTS" id="PR00950">
    <property type="entry name" value="TYPE3IMSPROT"/>
</dbReference>
<proteinExistence type="inferred from homology"/>
<dbReference type="PANTHER" id="PTHR30531">
    <property type="entry name" value="FLAGELLAR BIOSYNTHETIC PROTEIN FLHB"/>
    <property type="match status" value="1"/>
</dbReference>
<dbReference type="InterPro" id="IPR029025">
    <property type="entry name" value="T3SS_substrate_exporter_C"/>
</dbReference>
<dbReference type="Proteomes" id="UP000195807">
    <property type="component" value="Chromosome"/>
</dbReference>
<keyword evidence="3" id="KW-1133">Transmembrane helix</keyword>
<reference evidence="4 5" key="1">
    <citation type="submission" date="2017-01" db="EMBL/GenBank/DDBJ databases">
        <title>Complete genome sequence of esterase-producing bacterium Croceicoccus marinus E4A9.</title>
        <authorList>
            <person name="Wu Y.-H."/>
            <person name="Cheng H."/>
            <person name="Xu L."/>
            <person name="Huo Y.-Y."/>
            <person name="Wang C.-S."/>
            <person name="Xu X.-W."/>
        </authorList>
    </citation>
    <scope>NUCLEOTIDE SEQUENCE [LARGE SCALE GENOMIC DNA]</scope>
    <source>
        <strain evidence="4 5">E4A9</strain>
    </source>
</reference>
<keyword evidence="3" id="KW-0812">Transmembrane</keyword>
<evidence type="ECO:0000313" key="5">
    <source>
        <dbReference type="Proteomes" id="UP000195807"/>
    </source>
</evidence>